<gene>
    <name evidence="3" type="ORF">EV137_5939</name>
</gene>
<organism evidence="3 4">
    <name type="scientific">Kribbella pratensis</name>
    <dbReference type="NCBI Taxonomy" id="2512112"/>
    <lineage>
        <taxon>Bacteria</taxon>
        <taxon>Bacillati</taxon>
        <taxon>Actinomycetota</taxon>
        <taxon>Actinomycetes</taxon>
        <taxon>Propionibacteriales</taxon>
        <taxon>Kribbellaceae</taxon>
        <taxon>Kribbella</taxon>
    </lineage>
</organism>
<sequence length="255" mass="26480">MPEQHDPEQELGPKITSAFQDHAGAQGMQTTGLAREARRRVHRRRTALSMAAGAVLVVAAVGGVWGLLGGESPVATSHSDSASEGGAVAPEQPSQGVAPNSKAGKTSCPVPHPIQQVAAPNDVPTGTGLDLNTPVTGLHACRYSTGQGGLLGEQEFDAAVARQVVDAIKVLPERNPDLPVFKCAPQVAKPSEAIALRFSTAAGTKEIWVVYDGCTSAGFFTGTHVYGLYSAPLKLFMTGAVRPSGGTYLSALKDW</sequence>
<reference evidence="3 4" key="1">
    <citation type="submission" date="2019-03" db="EMBL/GenBank/DDBJ databases">
        <title>Genomic Encyclopedia of Type Strains, Phase III (KMG-III): the genomes of soil and plant-associated and newly described type strains.</title>
        <authorList>
            <person name="Whitman W."/>
        </authorList>
    </citation>
    <scope>NUCLEOTIDE SEQUENCE [LARGE SCALE GENOMIC DNA]</scope>
    <source>
        <strain evidence="3 4">VKMAc-2574</strain>
    </source>
</reference>
<keyword evidence="2" id="KW-1133">Transmembrane helix</keyword>
<keyword evidence="4" id="KW-1185">Reference proteome</keyword>
<dbReference type="RefSeq" id="WP_134131552.1">
    <property type="nucleotide sequence ID" value="NZ_SODU01000003.1"/>
</dbReference>
<protein>
    <recommendedName>
        <fullName evidence="5">DUF3558 domain-containing protein</fullName>
    </recommendedName>
</protein>
<evidence type="ECO:0000256" key="1">
    <source>
        <dbReference type="SAM" id="MobiDB-lite"/>
    </source>
</evidence>
<keyword evidence="2" id="KW-0472">Membrane</keyword>
<proteinExistence type="predicted"/>
<evidence type="ECO:0000313" key="3">
    <source>
        <dbReference type="EMBL" id="TDW87855.1"/>
    </source>
</evidence>
<dbReference type="EMBL" id="SODU01000003">
    <property type="protein sequence ID" value="TDW87855.1"/>
    <property type="molecule type" value="Genomic_DNA"/>
</dbReference>
<keyword evidence="2" id="KW-0812">Transmembrane</keyword>
<evidence type="ECO:0000256" key="2">
    <source>
        <dbReference type="SAM" id="Phobius"/>
    </source>
</evidence>
<accession>A0ABY2FBY8</accession>
<comment type="caution">
    <text evidence="3">The sequence shown here is derived from an EMBL/GenBank/DDBJ whole genome shotgun (WGS) entry which is preliminary data.</text>
</comment>
<feature type="region of interest" description="Disordered" evidence="1">
    <location>
        <begin position="74"/>
        <end position="112"/>
    </location>
</feature>
<name>A0ABY2FBY8_9ACTN</name>
<feature type="transmembrane region" description="Helical" evidence="2">
    <location>
        <begin position="47"/>
        <end position="68"/>
    </location>
</feature>
<evidence type="ECO:0000313" key="4">
    <source>
        <dbReference type="Proteomes" id="UP000295060"/>
    </source>
</evidence>
<evidence type="ECO:0008006" key="5">
    <source>
        <dbReference type="Google" id="ProtNLM"/>
    </source>
</evidence>
<dbReference type="Proteomes" id="UP000295060">
    <property type="component" value="Unassembled WGS sequence"/>
</dbReference>